<name>A0AAJ0IBY1_9PEZI</name>
<feature type="signal peptide" evidence="1">
    <location>
        <begin position="1"/>
        <end position="19"/>
    </location>
</feature>
<accession>A0AAJ0IBY1</accession>
<comment type="caution">
    <text evidence="2">The sequence shown here is derived from an EMBL/GenBank/DDBJ whole genome shotgun (WGS) entry which is preliminary data.</text>
</comment>
<gene>
    <name evidence="2" type="ORF">B0T23DRAFT_393219</name>
</gene>
<dbReference type="EMBL" id="JAULSX010000002">
    <property type="protein sequence ID" value="KAK3496903.1"/>
    <property type="molecule type" value="Genomic_DNA"/>
</dbReference>
<keyword evidence="1" id="KW-0732">Signal</keyword>
<dbReference type="RefSeq" id="XP_062695167.1">
    <property type="nucleotide sequence ID" value="XM_062838064.1"/>
</dbReference>
<protein>
    <submittedName>
        <fullName evidence="2">Uncharacterized protein</fullName>
    </submittedName>
</protein>
<dbReference type="Proteomes" id="UP001285908">
    <property type="component" value="Unassembled WGS sequence"/>
</dbReference>
<evidence type="ECO:0000256" key="1">
    <source>
        <dbReference type="SAM" id="SignalP"/>
    </source>
</evidence>
<evidence type="ECO:0000313" key="2">
    <source>
        <dbReference type="EMBL" id="KAK3496903.1"/>
    </source>
</evidence>
<feature type="chain" id="PRO_5042551434" evidence="1">
    <location>
        <begin position="20"/>
        <end position="173"/>
    </location>
</feature>
<reference evidence="2 3" key="1">
    <citation type="journal article" date="2023" name="Mol. Phylogenet. Evol.">
        <title>Genome-scale phylogeny and comparative genomics of the fungal order Sordariales.</title>
        <authorList>
            <person name="Hensen N."/>
            <person name="Bonometti L."/>
            <person name="Westerberg I."/>
            <person name="Brannstrom I.O."/>
            <person name="Guillou S."/>
            <person name="Cros-Aarteil S."/>
            <person name="Calhoun S."/>
            <person name="Haridas S."/>
            <person name="Kuo A."/>
            <person name="Mondo S."/>
            <person name="Pangilinan J."/>
            <person name="Riley R."/>
            <person name="LaButti K."/>
            <person name="Andreopoulos B."/>
            <person name="Lipzen A."/>
            <person name="Chen C."/>
            <person name="Yan M."/>
            <person name="Daum C."/>
            <person name="Ng V."/>
            <person name="Clum A."/>
            <person name="Steindorff A."/>
            <person name="Ohm R.A."/>
            <person name="Martin F."/>
            <person name="Silar P."/>
            <person name="Natvig D.O."/>
            <person name="Lalanne C."/>
            <person name="Gautier V."/>
            <person name="Ament-Velasquez S.L."/>
            <person name="Kruys A."/>
            <person name="Hutchinson M.I."/>
            <person name="Powell A.J."/>
            <person name="Barry K."/>
            <person name="Miller A.N."/>
            <person name="Grigoriev I.V."/>
            <person name="Debuchy R."/>
            <person name="Gladieux P."/>
            <person name="Hiltunen Thoren M."/>
            <person name="Johannesson H."/>
        </authorList>
    </citation>
    <scope>NUCLEOTIDE SEQUENCE [LARGE SCALE GENOMIC DNA]</scope>
    <source>
        <strain evidence="2 3">FGSC 10403</strain>
    </source>
</reference>
<proteinExistence type="predicted"/>
<evidence type="ECO:0000313" key="3">
    <source>
        <dbReference type="Proteomes" id="UP001285908"/>
    </source>
</evidence>
<dbReference type="AlphaFoldDB" id="A0AAJ0IBY1"/>
<organism evidence="2 3">
    <name type="scientific">Neurospora hispaniola</name>
    <dbReference type="NCBI Taxonomy" id="588809"/>
    <lineage>
        <taxon>Eukaryota</taxon>
        <taxon>Fungi</taxon>
        <taxon>Dikarya</taxon>
        <taxon>Ascomycota</taxon>
        <taxon>Pezizomycotina</taxon>
        <taxon>Sordariomycetes</taxon>
        <taxon>Sordariomycetidae</taxon>
        <taxon>Sordariales</taxon>
        <taxon>Sordariaceae</taxon>
        <taxon>Neurospora</taxon>
    </lineage>
</organism>
<sequence length="173" mass="16826">MQFKSILTVLATGLSLVAAQADAADSTMTSTATMTLTVTITSCNPTVSNCPGNAPATSTSTSTSSIETSSVVLTTSSVAPVETSSSSSIVVIPSTSSSSTLSWSFPQVNSTTLAGPTASQPLTSAFITQTQSAVVTASQPAGPSSPVTAGAAGFAAQSGLLMSALALGAALLA</sequence>
<keyword evidence="3" id="KW-1185">Reference proteome</keyword>
<dbReference type="GeneID" id="87875686"/>